<protein>
    <submittedName>
        <fullName evidence="1">Uncharacterized protein</fullName>
    </submittedName>
</protein>
<organism evidence="1">
    <name type="scientific">Leucothrix mucor</name>
    <dbReference type="NCBI Taxonomy" id="45248"/>
    <lineage>
        <taxon>Bacteria</taxon>
        <taxon>Pseudomonadati</taxon>
        <taxon>Pseudomonadota</taxon>
        <taxon>Gammaproteobacteria</taxon>
        <taxon>Thiotrichales</taxon>
        <taxon>Thiotrichaceae</taxon>
        <taxon>Leucothrix</taxon>
    </lineage>
</organism>
<reference evidence="1" key="1">
    <citation type="journal article" date="2020" name="mSystems">
        <title>Genome- and Community-Level Interaction Insights into Carbon Utilization and Element Cycling Functions of Hydrothermarchaeota in Hydrothermal Sediment.</title>
        <authorList>
            <person name="Zhou Z."/>
            <person name="Liu Y."/>
            <person name="Xu W."/>
            <person name="Pan J."/>
            <person name="Luo Z.H."/>
            <person name="Li M."/>
        </authorList>
    </citation>
    <scope>NUCLEOTIDE SEQUENCE [LARGE SCALE GENOMIC DNA]</scope>
    <source>
        <strain evidence="1">HyVt-493</strain>
    </source>
</reference>
<accession>A0A7V2WU64</accession>
<dbReference type="Gene3D" id="3.30.1880.10">
    <property type="entry name" value="protein ne1242 domain like"/>
    <property type="match status" value="1"/>
</dbReference>
<sequence length="75" mass="8790">MSVQQQTYKGHDIKIEDNEKLTINEKEIEYVQDKDLGKWFSKHLPYTQYDSLEALAKAIAVDTAEFKVLKEKLED</sequence>
<name>A0A7V2WU64_LEUMU</name>
<dbReference type="AlphaFoldDB" id="A0A7V2WU64"/>
<proteinExistence type="predicted"/>
<dbReference type="EMBL" id="DRMS01000052">
    <property type="protein sequence ID" value="HFC91459.1"/>
    <property type="molecule type" value="Genomic_DNA"/>
</dbReference>
<evidence type="ECO:0000313" key="1">
    <source>
        <dbReference type="EMBL" id="HFC91459.1"/>
    </source>
</evidence>
<dbReference type="Proteomes" id="UP000885750">
    <property type="component" value="Unassembled WGS sequence"/>
</dbReference>
<gene>
    <name evidence="1" type="ORF">ENJ51_01455</name>
</gene>
<comment type="caution">
    <text evidence="1">The sequence shown here is derived from an EMBL/GenBank/DDBJ whole genome shotgun (WGS) entry which is preliminary data.</text>
</comment>
<dbReference type="InterPro" id="IPR023199">
    <property type="entry name" value="GriE/MELC1_sf"/>
</dbReference>